<keyword evidence="1" id="KW-1133">Transmembrane helix</keyword>
<dbReference type="Proteomes" id="UP000799766">
    <property type="component" value="Unassembled WGS sequence"/>
</dbReference>
<accession>A0A6A6P3Y1</accession>
<gene>
    <name evidence="2" type="ORF">BDY21DRAFT_341196</name>
</gene>
<organism evidence="2 3">
    <name type="scientific">Lineolata rhizophorae</name>
    <dbReference type="NCBI Taxonomy" id="578093"/>
    <lineage>
        <taxon>Eukaryota</taxon>
        <taxon>Fungi</taxon>
        <taxon>Dikarya</taxon>
        <taxon>Ascomycota</taxon>
        <taxon>Pezizomycotina</taxon>
        <taxon>Dothideomycetes</taxon>
        <taxon>Dothideomycetes incertae sedis</taxon>
        <taxon>Lineolatales</taxon>
        <taxon>Lineolataceae</taxon>
        <taxon>Lineolata</taxon>
    </lineage>
</organism>
<reference evidence="2" key="1">
    <citation type="journal article" date="2020" name="Stud. Mycol.">
        <title>101 Dothideomycetes genomes: a test case for predicting lifestyles and emergence of pathogens.</title>
        <authorList>
            <person name="Haridas S."/>
            <person name="Albert R."/>
            <person name="Binder M."/>
            <person name="Bloem J."/>
            <person name="Labutti K."/>
            <person name="Salamov A."/>
            <person name="Andreopoulos B."/>
            <person name="Baker S."/>
            <person name="Barry K."/>
            <person name="Bills G."/>
            <person name="Bluhm B."/>
            <person name="Cannon C."/>
            <person name="Castanera R."/>
            <person name="Culley D."/>
            <person name="Daum C."/>
            <person name="Ezra D."/>
            <person name="Gonzalez J."/>
            <person name="Henrissat B."/>
            <person name="Kuo A."/>
            <person name="Liang C."/>
            <person name="Lipzen A."/>
            <person name="Lutzoni F."/>
            <person name="Magnuson J."/>
            <person name="Mondo S."/>
            <person name="Nolan M."/>
            <person name="Ohm R."/>
            <person name="Pangilinan J."/>
            <person name="Park H.-J."/>
            <person name="Ramirez L."/>
            <person name="Alfaro M."/>
            <person name="Sun H."/>
            <person name="Tritt A."/>
            <person name="Yoshinaga Y."/>
            <person name="Zwiers L.-H."/>
            <person name="Turgeon B."/>
            <person name="Goodwin S."/>
            <person name="Spatafora J."/>
            <person name="Crous P."/>
            <person name="Grigoriev I."/>
        </authorList>
    </citation>
    <scope>NUCLEOTIDE SEQUENCE</scope>
    <source>
        <strain evidence="2">ATCC 16933</strain>
    </source>
</reference>
<dbReference type="EMBL" id="MU001677">
    <property type="protein sequence ID" value="KAF2458740.1"/>
    <property type="molecule type" value="Genomic_DNA"/>
</dbReference>
<evidence type="ECO:0000313" key="2">
    <source>
        <dbReference type="EMBL" id="KAF2458740.1"/>
    </source>
</evidence>
<feature type="transmembrane region" description="Helical" evidence="1">
    <location>
        <begin position="155"/>
        <end position="180"/>
    </location>
</feature>
<keyword evidence="3" id="KW-1185">Reference proteome</keyword>
<keyword evidence="1" id="KW-0812">Transmembrane</keyword>
<name>A0A6A6P3Y1_9PEZI</name>
<proteinExistence type="predicted"/>
<evidence type="ECO:0000256" key="1">
    <source>
        <dbReference type="SAM" id="Phobius"/>
    </source>
</evidence>
<dbReference type="Gene3D" id="1.20.140.150">
    <property type="match status" value="1"/>
</dbReference>
<feature type="transmembrane region" description="Helical" evidence="1">
    <location>
        <begin position="5"/>
        <end position="27"/>
    </location>
</feature>
<sequence>MTRRVVYGVSLWITMAATAMTIASIVLPHWVSWDSKTVAGQPIRYSYGLHKRCSSLTGACEDFPQYADCHDDRSFCSMWRSVGFLMTFTVILELAGLIAFAVIILGGKQKRDYGWKLICGLLTLSAATQAASMAIVAYLFDHDSRFFVGWRLDTSWILCTVSWVLLFLCDLGLALFAIYLPEEGGYELIPNAGQA</sequence>
<feature type="transmembrane region" description="Helical" evidence="1">
    <location>
        <begin position="82"/>
        <end position="105"/>
    </location>
</feature>
<keyword evidence="1" id="KW-0472">Membrane</keyword>
<dbReference type="OrthoDB" id="61370at2759"/>
<dbReference type="AlphaFoldDB" id="A0A6A6P3Y1"/>
<feature type="transmembrane region" description="Helical" evidence="1">
    <location>
        <begin position="117"/>
        <end position="140"/>
    </location>
</feature>
<protein>
    <submittedName>
        <fullName evidence="2">Uncharacterized protein</fullName>
    </submittedName>
</protein>
<evidence type="ECO:0000313" key="3">
    <source>
        <dbReference type="Proteomes" id="UP000799766"/>
    </source>
</evidence>